<accession>A0AAV1ED87</accession>
<name>A0AAV1ED87_OLDCO</name>
<protein>
    <submittedName>
        <fullName evidence="2">OLC1v1019120C1</fullName>
    </submittedName>
</protein>
<dbReference type="AlphaFoldDB" id="A0AAV1ED87"/>
<feature type="compositionally biased region" description="Polar residues" evidence="1">
    <location>
        <begin position="1"/>
        <end position="11"/>
    </location>
</feature>
<evidence type="ECO:0000256" key="1">
    <source>
        <dbReference type="SAM" id="MobiDB-lite"/>
    </source>
</evidence>
<dbReference type="EMBL" id="OX459126">
    <property type="protein sequence ID" value="CAI9117673.1"/>
    <property type="molecule type" value="Genomic_DNA"/>
</dbReference>
<sequence length="139" mass="15904">MGTPQDLSSGNPLVFEDGNEPKIKEEIQYADIIDDHSNRPLCLTLGFPEIFALHYPDDVLEEEDDDDGSKIVLYDSDDQWDEEYADEYGYGPKIPAGYQRIPAVPPGFENACLRHYNHDLCCYDDEYDSDCQLQKALFE</sequence>
<reference evidence="2" key="1">
    <citation type="submission" date="2023-03" db="EMBL/GenBank/DDBJ databases">
        <authorList>
            <person name="Julca I."/>
        </authorList>
    </citation>
    <scope>NUCLEOTIDE SEQUENCE</scope>
</reference>
<evidence type="ECO:0000313" key="3">
    <source>
        <dbReference type="Proteomes" id="UP001161247"/>
    </source>
</evidence>
<organism evidence="2 3">
    <name type="scientific">Oldenlandia corymbosa var. corymbosa</name>
    <dbReference type="NCBI Taxonomy" id="529605"/>
    <lineage>
        <taxon>Eukaryota</taxon>
        <taxon>Viridiplantae</taxon>
        <taxon>Streptophyta</taxon>
        <taxon>Embryophyta</taxon>
        <taxon>Tracheophyta</taxon>
        <taxon>Spermatophyta</taxon>
        <taxon>Magnoliopsida</taxon>
        <taxon>eudicotyledons</taxon>
        <taxon>Gunneridae</taxon>
        <taxon>Pentapetalae</taxon>
        <taxon>asterids</taxon>
        <taxon>lamiids</taxon>
        <taxon>Gentianales</taxon>
        <taxon>Rubiaceae</taxon>
        <taxon>Rubioideae</taxon>
        <taxon>Spermacoceae</taxon>
        <taxon>Hedyotis-Oldenlandia complex</taxon>
        <taxon>Oldenlandia</taxon>
    </lineage>
</organism>
<proteinExistence type="predicted"/>
<dbReference type="Proteomes" id="UP001161247">
    <property type="component" value="Chromosome 9"/>
</dbReference>
<evidence type="ECO:0000313" key="2">
    <source>
        <dbReference type="EMBL" id="CAI9117673.1"/>
    </source>
</evidence>
<gene>
    <name evidence="2" type="ORF">OLC1_LOCUS23698</name>
</gene>
<keyword evidence="3" id="KW-1185">Reference proteome</keyword>
<feature type="region of interest" description="Disordered" evidence="1">
    <location>
        <begin position="1"/>
        <end position="20"/>
    </location>
</feature>